<dbReference type="EMBL" id="RAPQ01000009">
    <property type="protein sequence ID" value="RKE02320.1"/>
    <property type="molecule type" value="Genomic_DNA"/>
</dbReference>
<dbReference type="OrthoDB" id="1122241at2"/>
<proteinExistence type="predicted"/>
<name>A0A419X3Y2_9BACT</name>
<organism evidence="1 2">
    <name type="scientific">Marinifilum flexuosum</name>
    <dbReference type="NCBI Taxonomy" id="1117708"/>
    <lineage>
        <taxon>Bacteria</taxon>
        <taxon>Pseudomonadati</taxon>
        <taxon>Bacteroidota</taxon>
        <taxon>Bacteroidia</taxon>
        <taxon>Marinilabiliales</taxon>
        <taxon>Marinifilaceae</taxon>
    </lineage>
</organism>
<dbReference type="AlphaFoldDB" id="A0A419X3Y2"/>
<reference evidence="1 2" key="1">
    <citation type="submission" date="2018-09" db="EMBL/GenBank/DDBJ databases">
        <title>Genomic Encyclopedia of Archaeal and Bacterial Type Strains, Phase II (KMG-II): from individual species to whole genera.</title>
        <authorList>
            <person name="Goeker M."/>
        </authorList>
    </citation>
    <scope>NUCLEOTIDE SEQUENCE [LARGE SCALE GENOMIC DNA]</scope>
    <source>
        <strain evidence="1 2">DSM 21950</strain>
    </source>
</reference>
<comment type="caution">
    <text evidence="1">The sequence shown here is derived from an EMBL/GenBank/DDBJ whole genome shotgun (WGS) entry which is preliminary data.</text>
</comment>
<protein>
    <submittedName>
        <fullName evidence="1">Uncharacterized protein</fullName>
    </submittedName>
</protein>
<sequence>MLNNIYKDIKGQLNTISAGEDCQWYNVQYEEAGWPFRVGFFIEFPDKLQFDDISKMKRRAPVRIRVHVYTQNILKNGEGIPDAEVDAHEAVASEVQDMLDQHIPQREGENLTDKLILRGWQHWHRYKGWMITMLDFECKKLL</sequence>
<dbReference type="RefSeq" id="WP_120240199.1">
    <property type="nucleotide sequence ID" value="NZ_RAPQ01000009.1"/>
</dbReference>
<evidence type="ECO:0000313" key="1">
    <source>
        <dbReference type="EMBL" id="RKE02320.1"/>
    </source>
</evidence>
<dbReference type="Proteomes" id="UP000284531">
    <property type="component" value="Unassembled WGS sequence"/>
</dbReference>
<gene>
    <name evidence="1" type="ORF">BXY64_2408</name>
</gene>
<keyword evidence="2" id="KW-1185">Reference proteome</keyword>
<evidence type="ECO:0000313" key="2">
    <source>
        <dbReference type="Proteomes" id="UP000284531"/>
    </source>
</evidence>
<accession>A0A419X3Y2</accession>